<protein>
    <submittedName>
        <fullName evidence="2">Uncharacterized protein</fullName>
    </submittedName>
</protein>
<accession>A0A6J7W8R1</accession>
<keyword evidence="1" id="KW-0812">Transmembrane</keyword>
<keyword evidence="1" id="KW-0472">Membrane</keyword>
<gene>
    <name evidence="2" type="ORF">UFOVP148_64</name>
</gene>
<sequence length="84" mass="9721">MDQSLLNWAFGLINIILGFFLKALWDSYKDLKRTDKELADKVGQMEVLVAGQYVKRDDFQGVTNQIFSKLDKILDKLDQKVDKP</sequence>
<organism evidence="2">
    <name type="scientific">uncultured Caudovirales phage</name>
    <dbReference type="NCBI Taxonomy" id="2100421"/>
    <lineage>
        <taxon>Viruses</taxon>
        <taxon>Duplodnaviria</taxon>
        <taxon>Heunggongvirae</taxon>
        <taxon>Uroviricota</taxon>
        <taxon>Caudoviricetes</taxon>
        <taxon>Peduoviridae</taxon>
        <taxon>Maltschvirus</taxon>
        <taxon>Maltschvirus maltsch</taxon>
    </lineage>
</organism>
<dbReference type="EMBL" id="LR798197">
    <property type="protein sequence ID" value="CAB5151802.1"/>
    <property type="molecule type" value="Genomic_DNA"/>
</dbReference>
<reference evidence="2" key="1">
    <citation type="submission" date="2020-05" db="EMBL/GenBank/DDBJ databases">
        <authorList>
            <person name="Chiriac C."/>
            <person name="Salcher M."/>
            <person name="Ghai R."/>
            <person name="Kavagutti S V."/>
        </authorList>
    </citation>
    <scope>NUCLEOTIDE SEQUENCE</scope>
</reference>
<evidence type="ECO:0000256" key="1">
    <source>
        <dbReference type="SAM" id="Phobius"/>
    </source>
</evidence>
<feature type="transmembrane region" description="Helical" evidence="1">
    <location>
        <begin position="6"/>
        <end position="25"/>
    </location>
</feature>
<evidence type="ECO:0000313" key="2">
    <source>
        <dbReference type="EMBL" id="CAB5151802.1"/>
    </source>
</evidence>
<keyword evidence="1" id="KW-1133">Transmembrane helix</keyword>
<name>A0A6J7W8R1_9CAUD</name>
<proteinExistence type="predicted"/>